<evidence type="ECO:0000256" key="6">
    <source>
        <dbReference type="SAM" id="Phobius"/>
    </source>
</evidence>
<dbReference type="GO" id="GO:0020037">
    <property type="term" value="F:heme binding"/>
    <property type="evidence" value="ECO:0007669"/>
    <property type="project" value="TreeGrafter"/>
</dbReference>
<dbReference type="InterPro" id="IPR051542">
    <property type="entry name" value="Hydrogenase_cytochrome"/>
</dbReference>
<dbReference type="EMBL" id="QLSX01000006">
    <property type="protein sequence ID" value="RAR60883.1"/>
    <property type="molecule type" value="Genomic_DNA"/>
</dbReference>
<evidence type="ECO:0000256" key="4">
    <source>
        <dbReference type="ARBA" id="ARBA00022989"/>
    </source>
</evidence>
<dbReference type="GO" id="GO:0005886">
    <property type="term" value="C:plasma membrane"/>
    <property type="evidence" value="ECO:0007669"/>
    <property type="project" value="UniProtKB-SubCell"/>
</dbReference>
<dbReference type="GO" id="GO:0022904">
    <property type="term" value="P:respiratory electron transport chain"/>
    <property type="evidence" value="ECO:0007669"/>
    <property type="project" value="InterPro"/>
</dbReference>
<keyword evidence="3 6" id="KW-0812">Transmembrane</keyword>
<dbReference type="InterPro" id="IPR016174">
    <property type="entry name" value="Di-haem_cyt_TM"/>
</dbReference>
<feature type="transmembrane region" description="Helical" evidence="6">
    <location>
        <begin position="12"/>
        <end position="32"/>
    </location>
</feature>
<dbReference type="RefSeq" id="WP_112055065.1">
    <property type="nucleotide sequence ID" value="NZ_JBAVQX010000083.1"/>
</dbReference>
<comment type="subcellular location">
    <subcellularLocation>
        <location evidence="1">Cell membrane</location>
        <topology evidence="1">Multi-pass membrane protein</topology>
    </subcellularLocation>
</comment>
<dbReference type="PANTHER" id="PTHR30485">
    <property type="entry name" value="NI/FE-HYDROGENASE 1 B-TYPE CYTOCHROME SUBUNIT"/>
    <property type="match status" value="1"/>
</dbReference>
<protein>
    <submittedName>
        <fullName evidence="8">Cytochrome b</fullName>
    </submittedName>
</protein>
<sequence length="181" mass="20165">MAKPSSVKVWDLWLRLFHWGLVAAFATAWFSADEWGSLHHWAGYTVAGLLAWRCLWGIVGPQRARFTSFVRSPFAVFAHLREMLSGKETRYLGHNPAGAAMIIALLIGLAVLTCSGWLSTTDRFWGVDWVQQLHVLAGNLVLTLVGLHLLGVIASSWLSRENLMRAMVTGRKRPPTGNDQL</sequence>
<feature type="transmembrane region" description="Helical" evidence="6">
    <location>
        <begin position="97"/>
        <end position="118"/>
    </location>
</feature>
<gene>
    <name evidence="8" type="ORF">BCL93_10688</name>
</gene>
<comment type="caution">
    <text evidence="8">The sequence shown here is derived from an EMBL/GenBank/DDBJ whole genome shotgun (WGS) entry which is preliminary data.</text>
</comment>
<feature type="transmembrane region" description="Helical" evidence="6">
    <location>
        <begin position="138"/>
        <end position="158"/>
    </location>
</feature>
<keyword evidence="2" id="KW-1003">Cell membrane</keyword>
<dbReference type="GO" id="GO:0009055">
    <property type="term" value="F:electron transfer activity"/>
    <property type="evidence" value="ECO:0007669"/>
    <property type="project" value="InterPro"/>
</dbReference>
<evidence type="ECO:0000256" key="2">
    <source>
        <dbReference type="ARBA" id="ARBA00022475"/>
    </source>
</evidence>
<accession>A0A328XUL0</accession>
<feature type="transmembrane region" description="Helical" evidence="6">
    <location>
        <begin position="38"/>
        <end position="59"/>
    </location>
</feature>
<dbReference type="OrthoDB" id="196472at2"/>
<evidence type="ECO:0000259" key="7">
    <source>
        <dbReference type="Pfam" id="PF01292"/>
    </source>
</evidence>
<reference evidence="8 9" key="1">
    <citation type="submission" date="2018-06" db="EMBL/GenBank/DDBJ databases">
        <title>Comparative analysis of microorganisms from saline springs in Andes Mountain Range, Colombia.</title>
        <authorList>
            <person name="Rubin E."/>
        </authorList>
    </citation>
    <scope>NUCLEOTIDE SEQUENCE [LARGE SCALE GENOMIC DNA]</scope>
    <source>
        <strain evidence="8 9">USBA-857</strain>
    </source>
</reference>
<keyword evidence="4 6" id="KW-1133">Transmembrane helix</keyword>
<dbReference type="Pfam" id="PF01292">
    <property type="entry name" value="Ni_hydr_CYTB"/>
    <property type="match status" value="1"/>
</dbReference>
<dbReference type="PANTHER" id="PTHR30485:SF2">
    <property type="entry name" value="BLL0597 PROTEIN"/>
    <property type="match status" value="1"/>
</dbReference>
<evidence type="ECO:0000256" key="1">
    <source>
        <dbReference type="ARBA" id="ARBA00004651"/>
    </source>
</evidence>
<proteinExistence type="predicted"/>
<organism evidence="8 9">
    <name type="scientific">Onishia taeanensis</name>
    <dbReference type="NCBI Taxonomy" id="284577"/>
    <lineage>
        <taxon>Bacteria</taxon>
        <taxon>Pseudomonadati</taxon>
        <taxon>Pseudomonadota</taxon>
        <taxon>Gammaproteobacteria</taxon>
        <taxon>Oceanospirillales</taxon>
        <taxon>Halomonadaceae</taxon>
        <taxon>Onishia</taxon>
    </lineage>
</organism>
<evidence type="ECO:0000256" key="3">
    <source>
        <dbReference type="ARBA" id="ARBA00022692"/>
    </source>
</evidence>
<evidence type="ECO:0000313" key="8">
    <source>
        <dbReference type="EMBL" id="RAR60883.1"/>
    </source>
</evidence>
<evidence type="ECO:0000313" key="9">
    <source>
        <dbReference type="Proteomes" id="UP000249700"/>
    </source>
</evidence>
<name>A0A328XUL0_9GAMM</name>
<feature type="domain" description="Cytochrome b561 bacterial/Ni-hydrogenase" evidence="7">
    <location>
        <begin position="9"/>
        <end position="170"/>
    </location>
</feature>
<dbReference type="SUPFAM" id="SSF81342">
    <property type="entry name" value="Transmembrane di-heme cytochromes"/>
    <property type="match status" value="1"/>
</dbReference>
<evidence type="ECO:0000256" key="5">
    <source>
        <dbReference type="ARBA" id="ARBA00023136"/>
    </source>
</evidence>
<dbReference type="Proteomes" id="UP000249700">
    <property type="component" value="Unassembled WGS sequence"/>
</dbReference>
<keyword evidence="5 6" id="KW-0472">Membrane</keyword>
<dbReference type="InterPro" id="IPR011577">
    <property type="entry name" value="Cyt_b561_bac/Ni-Hgenase"/>
</dbReference>
<dbReference type="AlphaFoldDB" id="A0A328XUL0"/>
<dbReference type="Gene3D" id="1.20.950.20">
    <property type="entry name" value="Transmembrane di-heme cytochromes, Chain C"/>
    <property type="match status" value="1"/>
</dbReference>